<name>A0A166S919_9AGAM</name>
<dbReference type="EMBL" id="KV417500">
    <property type="protein sequence ID" value="KZP29168.1"/>
    <property type="molecule type" value="Genomic_DNA"/>
</dbReference>
<dbReference type="AlphaFoldDB" id="A0A166S919"/>
<dbReference type="Proteomes" id="UP000076532">
    <property type="component" value="Unassembled WGS sequence"/>
</dbReference>
<organism evidence="1 2">
    <name type="scientific">Athelia psychrophila</name>
    <dbReference type="NCBI Taxonomy" id="1759441"/>
    <lineage>
        <taxon>Eukaryota</taxon>
        <taxon>Fungi</taxon>
        <taxon>Dikarya</taxon>
        <taxon>Basidiomycota</taxon>
        <taxon>Agaricomycotina</taxon>
        <taxon>Agaricomycetes</taxon>
        <taxon>Agaricomycetidae</taxon>
        <taxon>Atheliales</taxon>
        <taxon>Atheliaceae</taxon>
        <taxon>Athelia</taxon>
    </lineage>
</organism>
<gene>
    <name evidence="1" type="ORF">FIBSPDRAFT_927216</name>
</gene>
<dbReference type="OrthoDB" id="3022330at2759"/>
<proteinExistence type="predicted"/>
<protein>
    <submittedName>
        <fullName evidence="1">Uncharacterized protein</fullName>
    </submittedName>
</protein>
<evidence type="ECO:0000313" key="1">
    <source>
        <dbReference type="EMBL" id="KZP29168.1"/>
    </source>
</evidence>
<keyword evidence="2" id="KW-1185">Reference proteome</keyword>
<reference evidence="1 2" key="1">
    <citation type="journal article" date="2016" name="Mol. Biol. Evol.">
        <title>Comparative Genomics of Early-Diverging Mushroom-Forming Fungi Provides Insights into the Origins of Lignocellulose Decay Capabilities.</title>
        <authorList>
            <person name="Nagy L.G."/>
            <person name="Riley R."/>
            <person name="Tritt A."/>
            <person name="Adam C."/>
            <person name="Daum C."/>
            <person name="Floudas D."/>
            <person name="Sun H."/>
            <person name="Yadav J.S."/>
            <person name="Pangilinan J."/>
            <person name="Larsson K.H."/>
            <person name="Matsuura K."/>
            <person name="Barry K."/>
            <person name="Labutti K."/>
            <person name="Kuo R."/>
            <person name="Ohm R.A."/>
            <person name="Bhattacharya S.S."/>
            <person name="Shirouzu T."/>
            <person name="Yoshinaga Y."/>
            <person name="Martin F.M."/>
            <person name="Grigoriev I.V."/>
            <person name="Hibbett D.S."/>
        </authorList>
    </citation>
    <scope>NUCLEOTIDE SEQUENCE [LARGE SCALE GENOMIC DNA]</scope>
    <source>
        <strain evidence="1 2">CBS 109695</strain>
    </source>
</reference>
<sequence length="112" mass="12465">MTSNSPDPRSEYADYSHMSVSDHFLGASSTIVTLVKEVSDLIPNAGPLSQVLGITAQLFTIIKQIKTNKDDCVFLVERILRFLKDIAEECKQLDAPIRASSRTAARLKDLLW</sequence>
<accession>A0A166S919</accession>
<evidence type="ECO:0000313" key="2">
    <source>
        <dbReference type="Proteomes" id="UP000076532"/>
    </source>
</evidence>